<keyword evidence="1" id="KW-0255">Endonuclease</keyword>
<dbReference type="REBASE" id="199676">
    <property type="entry name" value="AfeH2ORF4005P"/>
</dbReference>
<comment type="caution">
    <text evidence="1">The sequence shown here is derived from an EMBL/GenBank/DDBJ whole genome shotgun (WGS) entry which is preliminary data.</text>
</comment>
<proteinExistence type="predicted"/>
<reference evidence="1 2" key="1">
    <citation type="submission" date="2017-02" db="EMBL/GenBank/DDBJ databases">
        <title>Draft genome of Acidibacillus ferrooxidans Huett2.</title>
        <authorList>
            <person name="Schopf S."/>
        </authorList>
    </citation>
    <scope>NUCLEOTIDE SEQUENCE [LARGE SCALE GENOMIC DNA]</scope>
    <source>
        <strain evidence="1 2">Huett2</strain>
    </source>
</reference>
<protein>
    <submittedName>
        <fullName evidence="1">Restriction endonuclease</fullName>
    </submittedName>
</protein>
<dbReference type="GO" id="GO:0004519">
    <property type="term" value="F:endonuclease activity"/>
    <property type="evidence" value="ECO:0007669"/>
    <property type="project" value="UniProtKB-KW"/>
</dbReference>
<name>A0A1V4EWE9_9BACL</name>
<accession>A0A1V4EWE9</accession>
<evidence type="ECO:0000313" key="2">
    <source>
        <dbReference type="Proteomes" id="UP000190229"/>
    </source>
</evidence>
<dbReference type="Proteomes" id="UP000190229">
    <property type="component" value="Unassembled WGS sequence"/>
</dbReference>
<sequence length="354" mass="39964">MVSAIGQLPRNQFYHYVSPKTRTVIQIVDVTYPEGPITIKRFNPSDGGTPFTSPDESISAQMMWRIANAFLPNHPINFDRVLGASYNTRSALEALLLHTPQFYYCYPGRIEVTSGAGSKIKHGHKHVMWCPDKPHQAVKMEEAETDIVISEVANVDVVYEALVLPDAATQEIDIDIKRRHSQIQIALIKIGEQLGFRTWIAQNDKGIIYKNQRIGEMNGVVQSLQDEKMISAFDGASKAAHLIDCIWFKNGRLMPAVMEVEHSTGVTSGLARMKNLQDAIPALRTRYVIVAHDDDRDKVLREANKPQFQSLDTKFFSYSAVEELYALCERRKIRGVTEEFLDCFMESTLQLTSA</sequence>
<dbReference type="AlphaFoldDB" id="A0A1V4EWE9"/>
<organism evidence="1 2">
    <name type="scientific">Ferroacidibacillus organovorans</name>
    <dbReference type="NCBI Taxonomy" id="1765683"/>
    <lineage>
        <taxon>Bacteria</taxon>
        <taxon>Bacillati</taxon>
        <taxon>Bacillota</taxon>
        <taxon>Bacilli</taxon>
        <taxon>Bacillales</taxon>
        <taxon>Alicyclobacillaceae</taxon>
        <taxon>Ferroacidibacillus</taxon>
    </lineage>
</organism>
<keyword evidence="1" id="KW-0540">Nuclease</keyword>
<gene>
    <name evidence="1" type="ORF">B2M26_04025</name>
</gene>
<evidence type="ECO:0000313" key="1">
    <source>
        <dbReference type="EMBL" id="OPG16988.1"/>
    </source>
</evidence>
<keyword evidence="2" id="KW-1185">Reference proteome</keyword>
<dbReference type="EMBL" id="MWPS01000010">
    <property type="protein sequence ID" value="OPG16988.1"/>
    <property type="molecule type" value="Genomic_DNA"/>
</dbReference>
<keyword evidence="1" id="KW-0378">Hydrolase</keyword>